<dbReference type="Pfam" id="PF01029">
    <property type="entry name" value="NusB"/>
    <property type="match status" value="1"/>
</dbReference>
<dbReference type="HAMAP" id="MF_00073">
    <property type="entry name" value="NusB"/>
    <property type="match status" value="1"/>
</dbReference>
<dbReference type="OrthoDB" id="9811381at2"/>
<dbReference type="Proteomes" id="UP000188181">
    <property type="component" value="Chromosome"/>
</dbReference>
<gene>
    <name evidence="6 8" type="primary">nusB</name>
    <name evidence="8" type="ORF">SMSP2_01560</name>
</gene>
<evidence type="ECO:0000256" key="3">
    <source>
        <dbReference type="ARBA" id="ARBA00022884"/>
    </source>
</evidence>
<dbReference type="NCBIfam" id="TIGR01951">
    <property type="entry name" value="nusB"/>
    <property type="match status" value="1"/>
</dbReference>
<organism evidence="8 9">
    <name type="scientific">Limihaloglobus sulfuriphilus</name>
    <dbReference type="NCBI Taxonomy" id="1851148"/>
    <lineage>
        <taxon>Bacteria</taxon>
        <taxon>Pseudomonadati</taxon>
        <taxon>Planctomycetota</taxon>
        <taxon>Phycisphaerae</taxon>
        <taxon>Sedimentisphaerales</taxon>
        <taxon>Sedimentisphaeraceae</taxon>
        <taxon>Limihaloglobus</taxon>
    </lineage>
</organism>
<comment type="function">
    <text evidence="6">Involved in transcription antitermination. Required for transcription of ribosomal RNA (rRNA) genes. Binds specifically to the boxA antiterminator sequence of the ribosomal RNA (rrn) operons.</text>
</comment>
<evidence type="ECO:0000256" key="4">
    <source>
        <dbReference type="ARBA" id="ARBA00023015"/>
    </source>
</evidence>
<keyword evidence="5 6" id="KW-0804">Transcription</keyword>
<keyword evidence="2 6" id="KW-0889">Transcription antitermination</keyword>
<dbReference type="Gene3D" id="1.10.940.10">
    <property type="entry name" value="NusB-like"/>
    <property type="match status" value="1"/>
</dbReference>
<protein>
    <recommendedName>
        <fullName evidence="6">Transcription antitermination protein NusB</fullName>
    </recommendedName>
    <alternativeName>
        <fullName evidence="6">Antitermination factor NusB</fullName>
    </alternativeName>
</protein>
<dbReference type="InterPro" id="IPR006027">
    <property type="entry name" value="NusB_RsmB_TIM44"/>
</dbReference>
<evidence type="ECO:0000313" key="9">
    <source>
        <dbReference type="Proteomes" id="UP000188181"/>
    </source>
</evidence>
<dbReference type="KEGG" id="pbas:SMSP2_01560"/>
<dbReference type="AlphaFoldDB" id="A0A1Q2MEW2"/>
<dbReference type="GO" id="GO:0006353">
    <property type="term" value="P:DNA-templated transcription termination"/>
    <property type="evidence" value="ECO:0007669"/>
    <property type="project" value="UniProtKB-UniRule"/>
</dbReference>
<keyword evidence="9" id="KW-1185">Reference proteome</keyword>
<dbReference type="SUPFAM" id="SSF48013">
    <property type="entry name" value="NusB-like"/>
    <property type="match status" value="1"/>
</dbReference>
<evidence type="ECO:0000256" key="1">
    <source>
        <dbReference type="ARBA" id="ARBA00005952"/>
    </source>
</evidence>
<dbReference type="GO" id="GO:0003723">
    <property type="term" value="F:RNA binding"/>
    <property type="evidence" value="ECO:0007669"/>
    <property type="project" value="UniProtKB-UniRule"/>
</dbReference>
<evidence type="ECO:0000256" key="5">
    <source>
        <dbReference type="ARBA" id="ARBA00023163"/>
    </source>
</evidence>
<name>A0A1Q2MEW2_9BACT</name>
<dbReference type="InterPro" id="IPR035926">
    <property type="entry name" value="NusB-like_sf"/>
</dbReference>
<keyword evidence="4 6" id="KW-0805">Transcription regulation</keyword>
<accession>A0A1Q2MEW2</accession>
<dbReference type="InterPro" id="IPR011605">
    <property type="entry name" value="NusB_fam"/>
</dbReference>
<reference evidence="9" key="1">
    <citation type="submission" date="2017-02" db="EMBL/GenBank/DDBJ databases">
        <title>Comparative genomics and description of representatives of a novel lineage of planctomycetes thriving in anoxic sediments.</title>
        <authorList>
            <person name="Spring S."/>
            <person name="Bunk B."/>
            <person name="Sproer C."/>
        </authorList>
    </citation>
    <scope>NUCLEOTIDE SEQUENCE [LARGE SCALE GENOMIC DNA]</scope>
    <source>
        <strain evidence="9">SM-Chi-D1</strain>
    </source>
</reference>
<evidence type="ECO:0000259" key="7">
    <source>
        <dbReference type="Pfam" id="PF01029"/>
    </source>
</evidence>
<dbReference type="GO" id="GO:0005829">
    <property type="term" value="C:cytosol"/>
    <property type="evidence" value="ECO:0007669"/>
    <property type="project" value="TreeGrafter"/>
</dbReference>
<evidence type="ECO:0000313" key="8">
    <source>
        <dbReference type="EMBL" id="AQQ71194.1"/>
    </source>
</evidence>
<proteinExistence type="inferred from homology"/>
<feature type="domain" description="NusB/RsmB/TIM44" evidence="7">
    <location>
        <begin position="6"/>
        <end position="131"/>
    </location>
</feature>
<dbReference type="GO" id="GO:0031564">
    <property type="term" value="P:transcription antitermination"/>
    <property type="evidence" value="ECO:0007669"/>
    <property type="project" value="UniProtKB-KW"/>
</dbReference>
<dbReference type="PANTHER" id="PTHR11078:SF3">
    <property type="entry name" value="ANTITERMINATION NUSB DOMAIN-CONTAINING PROTEIN"/>
    <property type="match status" value="1"/>
</dbReference>
<sequence length="156" mass="17874">MDKRTKAREIAMQALFQLDVQGDRVLDCIDGFIKENCQEELSEQLAREWCMGTRQHIAECDRIIEKAAPRWRIQRIELLERNILRLSCYQLLKCSEIPSKVVINEAIEMAKRYGSARSPAFVNGVMDAVHRIINEEKRDAKTPDIQSVSAGAEIAQ</sequence>
<dbReference type="PANTHER" id="PTHR11078">
    <property type="entry name" value="N UTILIZATION SUBSTANCE PROTEIN B-RELATED"/>
    <property type="match status" value="1"/>
</dbReference>
<dbReference type="EMBL" id="CP019646">
    <property type="protein sequence ID" value="AQQ71194.1"/>
    <property type="molecule type" value="Genomic_DNA"/>
</dbReference>
<dbReference type="RefSeq" id="WP_146683396.1">
    <property type="nucleotide sequence ID" value="NZ_CP019646.1"/>
</dbReference>
<evidence type="ECO:0000256" key="2">
    <source>
        <dbReference type="ARBA" id="ARBA00022814"/>
    </source>
</evidence>
<comment type="similarity">
    <text evidence="1 6">Belongs to the NusB family.</text>
</comment>
<keyword evidence="3 6" id="KW-0694">RNA-binding</keyword>
<dbReference type="STRING" id="1851148.SMSP2_01560"/>
<evidence type="ECO:0000256" key="6">
    <source>
        <dbReference type="HAMAP-Rule" id="MF_00073"/>
    </source>
</evidence>